<dbReference type="GO" id="GO:0008270">
    <property type="term" value="F:zinc ion binding"/>
    <property type="evidence" value="ECO:0007669"/>
    <property type="project" value="UniProtKB-KW"/>
</dbReference>
<dbReference type="Proteomes" id="UP000827889">
    <property type="component" value="Chromosome 9"/>
</dbReference>
<feature type="domain" description="RING-CH-type" evidence="6">
    <location>
        <begin position="154"/>
        <end position="235"/>
    </location>
</feature>
<protein>
    <submittedName>
        <fullName evidence="8">Uncharacterized protein LOC115752964</fullName>
    </submittedName>
</protein>
<sequence>MCGVMDQIRHDLETGGSLNQADSGTREHSEHSVDETGVVIDLEDGPMASPQQVGQSETRSDDLGSSGVAVEVADNAIWVHQERNDGSLGQVGDQGTSRCSEEDGIDQGLEAKGGGESKSETVPKEDLKKSVCAKGDDSYLIDIQCSNVHGGCGENGEGERVCRICHLSSEQSVDAIPGMTMGDGMTAAMSSIELIQLGCGCKDELGIVHSHCAEAWFKLKGNRFCEICCETAKNISGVGDHRFMEEWNERRFITGNINSPERGGCWRGQPFCNFLMACLVIAFVLPWFFRVNMF</sequence>
<keyword evidence="3" id="KW-0862">Zinc</keyword>
<evidence type="ECO:0000256" key="5">
    <source>
        <dbReference type="SAM" id="Phobius"/>
    </source>
</evidence>
<feature type="transmembrane region" description="Helical" evidence="5">
    <location>
        <begin position="271"/>
        <end position="289"/>
    </location>
</feature>
<dbReference type="RefSeq" id="XP_030547257.1">
    <property type="nucleotide sequence ID" value="XM_030691397.2"/>
</dbReference>
<evidence type="ECO:0000256" key="4">
    <source>
        <dbReference type="SAM" id="MobiDB-lite"/>
    </source>
</evidence>
<keyword evidence="7" id="KW-1185">Reference proteome</keyword>
<keyword evidence="1" id="KW-0479">Metal-binding</keyword>
<dbReference type="InterPro" id="IPR013083">
    <property type="entry name" value="Znf_RING/FYVE/PHD"/>
</dbReference>
<feature type="compositionally biased region" description="Basic and acidic residues" evidence="4">
    <location>
        <begin position="24"/>
        <end position="34"/>
    </location>
</feature>
<keyword evidence="5" id="KW-0472">Membrane</keyword>
<proteinExistence type="predicted"/>
<name>A0A8B8QLZ8_9MYRT</name>
<keyword evidence="5" id="KW-0812">Transmembrane</keyword>
<dbReference type="Pfam" id="PF12906">
    <property type="entry name" value="RINGv"/>
    <property type="match status" value="1"/>
</dbReference>
<dbReference type="InterPro" id="IPR011016">
    <property type="entry name" value="Znf_RING-CH"/>
</dbReference>
<dbReference type="Gene3D" id="3.30.40.10">
    <property type="entry name" value="Zinc/RING finger domain, C3HC4 (zinc finger)"/>
    <property type="match status" value="1"/>
</dbReference>
<evidence type="ECO:0000313" key="7">
    <source>
        <dbReference type="Proteomes" id="UP000827889"/>
    </source>
</evidence>
<dbReference type="PROSITE" id="PS51292">
    <property type="entry name" value="ZF_RING_CH"/>
    <property type="match status" value="1"/>
</dbReference>
<dbReference type="SMART" id="SM00744">
    <property type="entry name" value="RINGv"/>
    <property type="match status" value="1"/>
</dbReference>
<dbReference type="AlphaFoldDB" id="A0A8B8QLZ8"/>
<organism evidence="7 8">
    <name type="scientific">Rhodamnia argentea</name>
    <dbReference type="NCBI Taxonomy" id="178133"/>
    <lineage>
        <taxon>Eukaryota</taxon>
        <taxon>Viridiplantae</taxon>
        <taxon>Streptophyta</taxon>
        <taxon>Embryophyta</taxon>
        <taxon>Tracheophyta</taxon>
        <taxon>Spermatophyta</taxon>
        <taxon>Magnoliopsida</taxon>
        <taxon>eudicotyledons</taxon>
        <taxon>Gunneridae</taxon>
        <taxon>Pentapetalae</taxon>
        <taxon>rosids</taxon>
        <taxon>malvids</taxon>
        <taxon>Myrtales</taxon>
        <taxon>Myrtaceae</taxon>
        <taxon>Myrtoideae</taxon>
        <taxon>Myrteae</taxon>
        <taxon>Australasian group</taxon>
        <taxon>Rhodamnia</taxon>
    </lineage>
</organism>
<evidence type="ECO:0000256" key="3">
    <source>
        <dbReference type="ARBA" id="ARBA00022833"/>
    </source>
</evidence>
<dbReference type="OrthoDB" id="1734943at2759"/>
<evidence type="ECO:0000259" key="6">
    <source>
        <dbReference type="PROSITE" id="PS51292"/>
    </source>
</evidence>
<keyword evidence="5" id="KW-1133">Transmembrane helix</keyword>
<dbReference type="GeneID" id="115752964"/>
<evidence type="ECO:0000256" key="1">
    <source>
        <dbReference type="ARBA" id="ARBA00022723"/>
    </source>
</evidence>
<gene>
    <name evidence="8" type="primary">LOC115752964</name>
</gene>
<feature type="compositionally biased region" description="Basic and acidic residues" evidence="4">
    <location>
        <begin position="113"/>
        <end position="124"/>
    </location>
</feature>
<dbReference type="PANTHER" id="PTHR46214:SF8">
    <property type="entry name" value="RING_FYVE_PHD ZINC FINGER SUPERFAMILY PROTEIN"/>
    <property type="match status" value="1"/>
</dbReference>
<feature type="region of interest" description="Disordered" evidence="4">
    <location>
        <begin position="81"/>
        <end position="124"/>
    </location>
</feature>
<dbReference type="KEGG" id="rarg:115752964"/>
<evidence type="ECO:0000256" key="2">
    <source>
        <dbReference type="ARBA" id="ARBA00022771"/>
    </source>
</evidence>
<dbReference type="PANTHER" id="PTHR46214">
    <property type="entry name" value="ZINC FINGER, RING-CH-TYPE"/>
    <property type="match status" value="1"/>
</dbReference>
<feature type="region of interest" description="Disordered" evidence="4">
    <location>
        <begin position="11"/>
        <end position="65"/>
    </location>
</feature>
<keyword evidence="2" id="KW-0863">Zinc-finger</keyword>
<reference evidence="8" key="1">
    <citation type="submission" date="2025-08" db="UniProtKB">
        <authorList>
            <consortium name="RefSeq"/>
        </authorList>
    </citation>
    <scope>IDENTIFICATION</scope>
    <source>
        <tissue evidence="8">Leaf</tissue>
    </source>
</reference>
<accession>A0A8B8QLZ8</accession>
<evidence type="ECO:0000313" key="8">
    <source>
        <dbReference type="RefSeq" id="XP_030547257.1"/>
    </source>
</evidence>
<dbReference type="SUPFAM" id="SSF57850">
    <property type="entry name" value="RING/U-box"/>
    <property type="match status" value="1"/>
</dbReference>